<organism evidence="6 7">
    <name type="scientific">Plectus sambesii</name>
    <dbReference type="NCBI Taxonomy" id="2011161"/>
    <lineage>
        <taxon>Eukaryota</taxon>
        <taxon>Metazoa</taxon>
        <taxon>Ecdysozoa</taxon>
        <taxon>Nematoda</taxon>
        <taxon>Chromadorea</taxon>
        <taxon>Plectida</taxon>
        <taxon>Plectina</taxon>
        <taxon>Plectoidea</taxon>
        <taxon>Plectidae</taxon>
        <taxon>Plectus</taxon>
    </lineage>
</organism>
<dbReference type="InterPro" id="IPR001373">
    <property type="entry name" value="Cullin_N"/>
</dbReference>
<evidence type="ECO:0000256" key="1">
    <source>
        <dbReference type="ARBA" id="ARBA00006019"/>
    </source>
</evidence>
<keyword evidence="4" id="KW-0832">Ubl conjugation</keyword>
<dbReference type="InterPro" id="IPR045093">
    <property type="entry name" value="Cullin"/>
</dbReference>
<keyword evidence="2" id="KW-1017">Isopeptide bond</keyword>
<evidence type="ECO:0000256" key="2">
    <source>
        <dbReference type="ARBA" id="ARBA00022499"/>
    </source>
</evidence>
<dbReference type="FunFam" id="1.20.1310.10:FF:000001">
    <property type="entry name" value="Cullin 3"/>
    <property type="match status" value="1"/>
</dbReference>
<dbReference type="FunFam" id="1.20.1310.10:FF:000045">
    <property type="entry name" value="Cullin-3"/>
    <property type="match status" value="1"/>
</dbReference>
<protein>
    <submittedName>
        <fullName evidence="7">Cullin N-terminal domain-containing protein</fullName>
    </submittedName>
</protein>
<evidence type="ECO:0000313" key="7">
    <source>
        <dbReference type="WBParaSite" id="PSAMB.scaffold1036size36860.g10646.t1"/>
    </source>
</evidence>
<keyword evidence="6" id="KW-1185">Reference proteome</keyword>
<dbReference type="AlphaFoldDB" id="A0A914UJM3"/>
<dbReference type="Proteomes" id="UP000887566">
    <property type="component" value="Unplaced"/>
</dbReference>
<reference evidence="7" key="1">
    <citation type="submission" date="2022-11" db="UniProtKB">
        <authorList>
            <consortium name="WormBaseParasite"/>
        </authorList>
    </citation>
    <scope>IDENTIFICATION</scope>
</reference>
<dbReference type="SUPFAM" id="SSF74788">
    <property type="entry name" value="Cullin repeat-like"/>
    <property type="match status" value="1"/>
</dbReference>
<dbReference type="InterPro" id="IPR016159">
    <property type="entry name" value="Cullin_repeat-like_dom_sf"/>
</dbReference>
<evidence type="ECO:0000313" key="6">
    <source>
        <dbReference type="Proteomes" id="UP000887566"/>
    </source>
</evidence>
<evidence type="ECO:0000256" key="3">
    <source>
        <dbReference type="ARBA" id="ARBA00022786"/>
    </source>
</evidence>
<dbReference type="PANTHER" id="PTHR11932">
    <property type="entry name" value="CULLIN"/>
    <property type="match status" value="1"/>
</dbReference>
<sequence length="418" mass="48328">MSIPNRTKKDGGGSGGKMRIRAFPMTMDEKYVQQIWDLLKKAIQEIQRKNNSGLSFEELYRNAYTMVLHKHGDKLYSGLREVVTEHLRNSVRGEVLESLTGRFLETLNSAWTDHTTAMVMIRDILMYMDRVYVQQQSVDPVYHLGLNIFRDEIIRYGSLGEHLRSTLLQMIAAERRGEVINRMGVKNACQMLMALGVESRTVYEEDFENPFLQESAEFFRSESQKFLGENSASVYVKKVEERIAEESERAKLYLDKSTESKILAVVDEELITKHMNTIVEMENSGIIHMLDNDRIEDLKRLYKLLKRVPEGLPTMTTCMSRYLRQKGEALVNEQTDGQSSGTPKNPITYIQALLNLKDQFDHFLYQAFDNDKLFKQKIQSDFEYFLNLNAKSPEFLSLYIDDKLKKGMKAVRGMTSLA</sequence>
<feature type="domain" description="Cullin N-terminal" evidence="5">
    <location>
        <begin position="36"/>
        <end position="410"/>
    </location>
</feature>
<dbReference type="WBParaSite" id="PSAMB.scaffold1036size36860.g10646.t1">
    <property type="protein sequence ID" value="PSAMB.scaffold1036size36860.g10646.t1"/>
    <property type="gene ID" value="PSAMB.scaffold1036size36860.g10646"/>
</dbReference>
<dbReference type="GO" id="GO:0006511">
    <property type="term" value="P:ubiquitin-dependent protein catabolic process"/>
    <property type="evidence" value="ECO:0007669"/>
    <property type="project" value="InterPro"/>
</dbReference>
<evidence type="ECO:0000259" key="5">
    <source>
        <dbReference type="Pfam" id="PF00888"/>
    </source>
</evidence>
<evidence type="ECO:0000256" key="4">
    <source>
        <dbReference type="ARBA" id="ARBA00022843"/>
    </source>
</evidence>
<dbReference type="Pfam" id="PF00888">
    <property type="entry name" value="Cullin"/>
    <property type="match status" value="1"/>
</dbReference>
<dbReference type="Gene3D" id="1.20.1310.10">
    <property type="entry name" value="Cullin Repeats"/>
    <property type="match status" value="3"/>
</dbReference>
<dbReference type="FunFam" id="1.20.1310.10:FF:000006">
    <property type="entry name" value="Cullin 3"/>
    <property type="match status" value="1"/>
</dbReference>
<accession>A0A914UJM3</accession>
<keyword evidence="3" id="KW-0833">Ubl conjugation pathway</keyword>
<dbReference type="GO" id="GO:0031625">
    <property type="term" value="F:ubiquitin protein ligase binding"/>
    <property type="evidence" value="ECO:0007669"/>
    <property type="project" value="InterPro"/>
</dbReference>
<name>A0A914UJM3_9BILA</name>
<proteinExistence type="inferred from homology"/>
<comment type="similarity">
    <text evidence="1">Belongs to the cullin family.</text>
</comment>